<dbReference type="InterPro" id="IPR029033">
    <property type="entry name" value="His_PPase_superfam"/>
</dbReference>
<dbReference type="PANTHER" id="PTHR11567">
    <property type="entry name" value="ACID PHOSPHATASE-RELATED"/>
    <property type="match status" value="1"/>
</dbReference>
<accession>A2FJN2</accession>
<feature type="chain" id="PRO_5002643409" evidence="3">
    <location>
        <begin position="18"/>
        <end position="392"/>
    </location>
</feature>
<dbReference type="Gene3D" id="3.40.50.1240">
    <property type="entry name" value="Phosphoglycerate mutase-like"/>
    <property type="match status" value="1"/>
</dbReference>
<dbReference type="eggNOG" id="KOG3672">
    <property type="taxonomic scope" value="Eukaryota"/>
</dbReference>
<proteinExistence type="inferred from homology"/>
<feature type="signal peptide" evidence="3">
    <location>
        <begin position="1"/>
        <end position="17"/>
    </location>
</feature>
<reference evidence="4" key="1">
    <citation type="submission" date="2006-10" db="EMBL/GenBank/DDBJ databases">
        <authorList>
            <person name="Amadeo P."/>
            <person name="Zhao Q."/>
            <person name="Wortman J."/>
            <person name="Fraser-Liggett C."/>
            <person name="Carlton J."/>
        </authorList>
    </citation>
    <scope>NUCLEOTIDE SEQUENCE</scope>
    <source>
        <strain evidence="4">G3</strain>
    </source>
</reference>
<evidence type="ECO:0000256" key="1">
    <source>
        <dbReference type="ARBA" id="ARBA00005375"/>
    </source>
</evidence>
<dbReference type="PANTHER" id="PTHR11567:SF110">
    <property type="entry name" value="2-PHOSPHOXYLOSE PHOSPHATASE 1"/>
    <property type="match status" value="1"/>
</dbReference>
<dbReference type="InterPro" id="IPR050645">
    <property type="entry name" value="Histidine_acid_phosphatase"/>
</dbReference>
<reference evidence="4" key="2">
    <citation type="journal article" date="2007" name="Science">
        <title>Draft genome sequence of the sexually transmitted pathogen Trichomonas vaginalis.</title>
        <authorList>
            <person name="Carlton J.M."/>
            <person name="Hirt R.P."/>
            <person name="Silva J.C."/>
            <person name="Delcher A.L."/>
            <person name="Schatz M."/>
            <person name="Zhao Q."/>
            <person name="Wortman J.R."/>
            <person name="Bidwell S.L."/>
            <person name="Alsmark U.C.M."/>
            <person name="Besteiro S."/>
            <person name="Sicheritz-Ponten T."/>
            <person name="Noel C.J."/>
            <person name="Dacks J.B."/>
            <person name="Foster P.G."/>
            <person name="Simillion C."/>
            <person name="Van de Peer Y."/>
            <person name="Miranda-Saavedra D."/>
            <person name="Barton G.J."/>
            <person name="Westrop G.D."/>
            <person name="Mueller S."/>
            <person name="Dessi D."/>
            <person name="Fiori P.L."/>
            <person name="Ren Q."/>
            <person name="Paulsen I."/>
            <person name="Zhang H."/>
            <person name="Bastida-Corcuera F.D."/>
            <person name="Simoes-Barbosa A."/>
            <person name="Brown M.T."/>
            <person name="Hayes R.D."/>
            <person name="Mukherjee M."/>
            <person name="Okumura C.Y."/>
            <person name="Schneider R."/>
            <person name="Smith A.J."/>
            <person name="Vanacova S."/>
            <person name="Villalvazo M."/>
            <person name="Haas B.J."/>
            <person name="Pertea M."/>
            <person name="Feldblyum T.V."/>
            <person name="Utterback T.R."/>
            <person name="Shu C.L."/>
            <person name="Osoegawa K."/>
            <person name="de Jong P.J."/>
            <person name="Hrdy I."/>
            <person name="Horvathova L."/>
            <person name="Zubacova Z."/>
            <person name="Dolezal P."/>
            <person name="Malik S.B."/>
            <person name="Logsdon J.M. Jr."/>
            <person name="Henze K."/>
            <person name="Gupta A."/>
            <person name="Wang C.C."/>
            <person name="Dunne R.L."/>
            <person name="Upcroft J.A."/>
            <person name="Upcroft P."/>
            <person name="White O."/>
            <person name="Salzberg S.L."/>
            <person name="Tang P."/>
            <person name="Chiu C.-H."/>
            <person name="Lee Y.-S."/>
            <person name="Embley T.M."/>
            <person name="Coombs G.H."/>
            <person name="Mottram J.C."/>
            <person name="Tachezy J."/>
            <person name="Fraser-Liggett C.M."/>
            <person name="Johnson P.J."/>
        </authorList>
    </citation>
    <scope>NUCLEOTIDE SEQUENCE [LARGE SCALE GENOMIC DNA]</scope>
    <source>
        <strain evidence="4">G3</strain>
    </source>
</reference>
<keyword evidence="3" id="KW-0732">Signal</keyword>
<dbReference type="Pfam" id="PF00328">
    <property type="entry name" value="His_Phos_2"/>
    <property type="match status" value="1"/>
</dbReference>
<dbReference type="InParanoid" id="A2FJN2"/>
<evidence type="ECO:0000256" key="2">
    <source>
        <dbReference type="ARBA" id="ARBA00022801"/>
    </source>
</evidence>
<keyword evidence="2" id="KW-0378">Hydrolase</keyword>
<protein>
    <submittedName>
        <fullName evidence="4">Histidine acid phosphatase family protein</fullName>
    </submittedName>
</protein>
<dbReference type="PROSITE" id="PS00616">
    <property type="entry name" value="HIS_ACID_PHOSPHAT_1"/>
    <property type="match status" value="1"/>
</dbReference>
<evidence type="ECO:0000313" key="4">
    <source>
        <dbReference type="EMBL" id="EAX94864.1"/>
    </source>
</evidence>
<sequence>MIALFISFIHCFNATWCEPSKWKFSPIPNADLLQIQILTRHGARTPLHGYNQNGTIWKCENTEYRYYSIPEQSPLKVHVAYGKSIFGGECHFGQLTEVGHSALKNLGRYIRNVYIRDLKFLPERYDNNTYFIRSTGTHRTIHSAMALAQGLYPDHSEITLHVADKSLDPFRRASAVCPNLKKNIDAMKEDPAVNSLFPQNETAVKNAAKIFNIKSKVVPDIVMATRCNGRPLPAEVDIDALDENAIAKAKRQIYIFTSEKVYSLIFSFPFAEITNQFIKRADGMSSIRLFHWSGHNGNIFGLLAYLNEDIEVGPAYGSYVLMGLWKKQDGEHIVRFIYNGKLLKPPRFGSRTEIPLKDMAEFTKKTMPDLKKDCGFNIQKFMKSMDIRPENQ</sequence>
<dbReference type="Proteomes" id="UP000001542">
    <property type="component" value="Unassembled WGS sequence"/>
</dbReference>
<dbReference type="KEGG" id="tva:4752613"/>
<dbReference type="VEuPathDB" id="TrichDB:TVAG_370350"/>
<evidence type="ECO:0000313" key="5">
    <source>
        <dbReference type="Proteomes" id="UP000001542"/>
    </source>
</evidence>
<dbReference type="InterPro" id="IPR033379">
    <property type="entry name" value="Acid_Pase_AS"/>
</dbReference>
<gene>
    <name evidence="4" type="ORF">TVAG_370350</name>
</gene>
<dbReference type="GO" id="GO:0016791">
    <property type="term" value="F:phosphatase activity"/>
    <property type="evidence" value="ECO:0000318"/>
    <property type="project" value="GO_Central"/>
</dbReference>
<comment type="similarity">
    <text evidence="1">Belongs to the histidine acid phosphatase family.</text>
</comment>
<dbReference type="EMBL" id="DS113833">
    <property type="protein sequence ID" value="EAX94864.1"/>
    <property type="molecule type" value="Genomic_DNA"/>
</dbReference>
<evidence type="ECO:0000256" key="3">
    <source>
        <dbReference type="SAM" id="SignalP"/>
    </source>
</evidence>
<dbReference type="VEuPathDB" id="TrichDB:TVAGG3_0054150"/>
<dbReference type="OrthoDB" id="10257284at2759"/>
<keyword evidence="5" id="KW-1185">Reference proteome</keyword>
<organism evidence="4 5">
    <name type="scientific">Trichomonas vaginalis (strain ATCC PRA-98 / G3)</name>
    <dbReference type="NCBI Taxonomy" id="412133"/>
    <lineage>
        <taxon>Eukaryota</taxon>
        <taxon>Metamonada</taxon>
        <taxon>Parabasalia</taxon>
        <taxon>Trichomonadida</taxon>
        <taxon>Trichomonadidae</taxon>
        <taxon>Trichomonas</taxon>
    </lineage>
</organism>
<dbReference type="SMR" id="A2FJN2"/>
<dbReference type="AlphaFoldDB" id="A2FJN2"/>
<name>A2FJN2_TRIV3</name>
<dbReference type="InterPro" id="IPR000560">
    <property type="entry name" value="His_Pase_clade-2"/>
</dbReference>
<dbReference type="SUPFAM" id="SSF53254">
    <property type="entry name" value="Phosphoglycerate mutase-like"/>
    <property type="match status" value="1"/>
</dbReference>
<dbReference type="CDD" id="cd07061">
    <property type="entry name" value="HP_HAP_like"/>
    <property type="match status" value="1"/>
</dbReference>